<sequence>MDNREAILNQALHLFYARGYDAVGVQEIVDAAGVTKPTLYYYFGSKRGLLETLLKGRCEKLEEEMRQVVFAEEELPRVLYQVARHYLDFACRNMEFYLLLLGLFYSGRQSDGYQAVSPLIERFHQQIVGIFERFSRQLGNMRGRQREFAVGFLGVMDHHFLMVSHSSQGEVQISDSQVYEIVHQFMYGIYT</sequence>
<reference evidence="4" key="2">
    <citation type="journal article" date="2021" name="PeerJ">
        <title>Extensive microbial diversity within the chicken gut microbiome revealed by metagenomics and culture.</title>
        <authorList>
            <person name="Gilroy R."/>
            <person name="Ravi A."/>
            <person name="Getino M."/>
            <person name="Pursley I."/>
            <person name="Horton D.L."/>
            <person name="Alikhan N.F."/>
            <person name="Baker D."/>
            <person name="Gharbi K."/>
            <person name="Hall N."/>
            <person name="Watson M."/>
            <person name="Adriaenssens E.M."/>
            <person name="Foster-Nyarko E."/>
            <person name="Jarju S."/>
            <person name="Secka A."/>
            <person name="Antonio M."/>
            <person name="Oren A."/>
            <person name="Chaudhuri R.R."/>
            <person name="La Ragione R."/>
            <person name="Hildebrand F."/>
            <person name="Pallen M.J."/>
        </authorList>
    </citation>
    <scope>NUCLEOTIDE SEQUENCE</scope>
    <source>
        <strain evidence="4">ChiSxjej1B13-7041</strain>
    </source>
</reference>
<evidence type="ECO:0000313" key="4">
    <source>
        <dbReference type="EMBL" id="HIR93923.1"/>
    </source>
</evidence>
<dbReference type="PANTHER" id="PTHR30055:SF146">
    <property type="entry name" value="HTH-TYPE TRANSCRIPTIONAL DUAL REGULATOR CECR"/>
    <property type="match status" value="1"/>
</dbReference>
<reference evidence="4" key="1">
    <citation type="submission" date="2020-10" db="EMBL/GenBank/DDBJ databases">
        <authorList>
            <person name="Gilroy R."/>
        </authorList>
    </citation>
    <scope>NUCLEOTIDE SEQUENCE</scope>
    <source>
        <strain evidence="4">ChiSxjej1B13-7041</strain>
    </source>
</reference>
<evidence type="ECO:0000259" key="3">
    <source>
        <dbReference type="PROSITE" id="PS50977"/>
    </source>
</evidence>
<evidence type="ECO:0000313" key="5">
    <source>
        <dbReference type="Proteomes" id="UP000886841"/>
    </source>
</evidence>
<feature type="DNA-binding region" description="H-T-H motif" evidence="2">
    <location>
        <begin position="24"/>
        <end position="43"/>
    </location>
</feature>
<name>A0A9D1EL90_9FIRM</name>
<dbReference type="PRINTS" id="PR00455">
    <property type="entry name" value="HTHTETR"/>
</dbReference>
<feature type="domain" description="HTH tetR-type" evidence="3">
    <location>
        <begin position="1"/>
        <end position="61"/>
    </location>
</feature>
<comment type="caution">
    <text evidence="4">The sequence shown here is derived from an EMBL/GenBank/DDBJ whole genome shotgun (WGS) entry which is preliminary data.</text>
</comment>
<evidence type="ECO:0000256" key="1">
    <source>
        <dbReference type="ARBA" id="ARBA00023125"/>
    </source>
</evidence>
<dbReference type="GO" id="GO:0003700">
    <property type="term" value="F:DNA-binding transcription factor activity"/>
    <property type="evidence" value="ECO:0007669"/>
    <property type="project" value="TreeGrafter"/>
</dbReference>
<protein>
    <submittedName>
        <fullName evidence="4">TetR/AcrR family transcriptional regulator</fullName>
    </submittedName>
</protein>
<gene>
    <name evidence="4" type="ORF">IAB98_10955</name>
</gene>
<organism evidence="4 5">
    <name type="scientific">Candidatus Egerieimonas intestinavium</name>
    <dbReference type="NCBI Taxonomy" id="2840777"/>
    <lineage>
        <taxon>Bacteria</taxon>
        <taxon>Bacillati</taxon>
        <taxon>Bacillota</taxon>
        <taxon>Clostridia</taxon>
        <taxon>Lachnospirales</taxon>
        <taxon>Lachnospiraceae</taxon>
        <taxon>Lachnospiraceae incertae sedis</taxon>
        <taxon>Candidatus Egerieimonas</taxon>
    </lineage>
</organism>
<dbReference type="GO" id="GO:0000976">
    <property type="term" value="F:transcription cis-regulatory region binding"/>
    <property type="evidence" value="ECO:0007669"/>
    <property type="project" value="TreeGrafter"/>
</dbReference>
<keyword evidence="1 2" id="KW-0238">DNA-binding</keyword>
<dbReference type="InterPro" id="IPR050109">
    <property type="entry name" value="HTH-type_TetR-like_transc_reg"/>
</dbReference>
<proteinExistence type="predicted"/>
<accession>A0A9D1EL90</accession>
<dbReference type="InterPro" id="IPR001647">
    <property type="entry name" value="HTH_TetR"/>
</dbReference>
<dbReference type="Proteomes" id="UP000886841">
    <property type="component" value="Unassembled WGS sequence"/>
</dbReference>
<evidence type="ECO:0000256" key="2">
    <source>
        <dbReference type="PROSITE-ProRule" id="PRU00335"/>
    </source>
</evidence>
<dbReference type="PANTHER" id="PTHR30055">
    <property type="entry name" value="HTH-TYPE TRANSCRIPTIONAL REGULATOR RUTR"/>
    <property type="match status" value="1"/>
</dbReference>
<dbReference type="AlphaFoldDB" id="A0A9D1EL90"/>
<dbReference type="Pfam" id="PF00440">
    <property type="entry name" value="TetR_N"/>
    <property type="match status" value="1"/>
</dbReference>
<dbReference type="Gene3D" id="1.10.357.10">
    <property type="entry name" value="Tetracycline Repressor, domain 2"/>
    <property type="match status" value="1"/>
</dbReference>
<dbReference type="PROSITE" id="PS50977">
    <property type="entry name" value="HTH_TETR_2"/>
    <property type="match status" value="1"/>
</dbReference>
<dbReference type="InterPro" id="IPR009057">
    <property type="entry name" value="Homeodomain-like_sf"/>
</dbReference>
<dbReference type="SUPFAM" id="SSF46689">
    <property type="entry name" value="Homeodomain-like"/>
    <property type="match status" value="1"/>
</dbReference>
<dbReference type="EMBL" id="DVHU01000099">
    <property type="protein sequence ID" value="HIR93923.1"/>
    <property type="molecule type" value="Genomic_DNA"/>
</dbReference>